<dbReference type="Proteomes" id="UP000002028">
    <property type="component" value="Chromosome"/>
</dbReference>
<organism evidence="1 2">
    <name type="scientific">Spirosoma linguale (strain ATCC 33905 / DSM 74 / LMG 10896 / Claus 1)</name>
    <dbReference type="NCBI Taxonomy" id="504472"/>
    <lineage>
        <taxon>Bacteria</taxon>
        <taxon>Pseudomonadati</taxon>
        <taxon>Bacteroidota</taxon>
        <taxon>Cytophagia</taxon>
        <taxon>Cytophagales</taxon>
        <taxon>Cytophagaceae</taxon>
        <taxon>Spirosoma</taxon>
    </lineage>
</organism>
<keyword evidence="2" id="KW-1185">Reference proteome</keyword>
<dbReference type="HOGENOM" id="CLU_1531602_0_0_10"/>
<dbReference type="KEGG" id="sli:Slin_2323"/>
<protein>
    <submittedName>
        <fullName evidence="1">Uncharacterized protein</fullName>
    </submittedName>
</protein>
<proteinExistence type="predicted"/>
<dbReference type="RefSeq" id="WP_012926880.1">
    <property type="nucleotide sequence ID" value="NC_013730.1"/>
</dbReference>
<reference evidence="1 2" key="1">
    <citation type="journal article" date="2010" name="Stand. Genomic Sci.">
        <title>Complete genome sequence of Spirosoma linguale type strain (1).</title>
        <authorList>
            <person name="Lail K."/>
            <person name="Sikorski J."/>
            <person name="Saunders E."/>
            <person name="Lapidus A."/>
            <person name="Glavina Del Rio T."/>
            <person name="Copeland A."/>
            <person name="Tice H."/>
            <person name="Cheng J.-F."/>
            <person name="Lucas S."/>
            <person name="Nolan M."/>
            <person name="Bruce D."/>
            <person name="Goodwin L."/>
            <person name="Pitluck S."/>
            <person name="Ivanova N."/>
            <person name="Mavromatis K."/>
            <person name="Ovchinnikova G."/>
            <person name="Pati A."/>
            <person name="Chen A."/>
            <person name="Palaniappan K."/>
            <person name="Land M."/>
            <person name="Hauser L."/>
            <person name="Chang Y.-J."/>
            <person name="Jeffries C.D."/>
            <person name="Chain P."/>
            <person name="Brettin T."/>
            <person name="Detter J.C."/>
            <person name="Schuetze A."/>
            <person name="Rohde M."/>
            <person name="Tindall B.J."/>
            <person name="Goeker M."/>
            <person name="Bristow J."/>
            <person name="Eisen J.A."/>
            <person name="Markowitz V."/>
            <person name="Hugenholtz P."/>
            <person name="Kyrpides N.C."/>
            <person name="Klenk H.-P."/>
            <person name="Chen F."/>
        </authorList>
    </citation>
    <scope>NUCLEOTIDE SEQUENCE [LARGE SCALE GENOMIC DNA]</scope>
    <source>
        <strain evidence="2">ATCC 33905 / DSM 74 / LMG 10896 / Claus 1</strain>
    </source>
</reference>
<gene>
    <name evidence="1" type="ordered locus">Slin_2323</name>
</gene>
<dbReference type="EMBL" id="CP001769">
    <property type="protein sequence ID" value="ADB38344.1"/>
    <property type="molecule type" value="Genomic_DNA"/>
</dbReference>
<sequence>MKKNEEQVEKKLRTIENWYEIQEELVLLLSNLHGHDVTREEVFNALFIRLSDKFNLEWPGDLWDLKMDFDEALHSIIDFDFRILNESIVSHSSLIPDKLLLNYKVRIKSKGLIWIIHMYDKDPFPSNPHAHQLENNIKLDLSNGKCYKVRHYIHTLDKKDLLHIREEAKKVFIDP</sequence>
<dbReference type="STRING" id="504472.Slin_2323"/>
<evidence type="ECO:0000313" key="2">
    <source>
        <dbReference type="Proteomes" id="UP000002028"/>
    </source>
</evidence>
<accession>D2QFH0</accession>
<dbReference type="AlphaFoldDB" id="D2QFH0"/>
<name>D2QFH0_SPILD</name>
<evidence type="ECO:0000313" key="1">
    <source>
        <dbReference type="EMBL" id="ADB38344.1"/>
    </source>
</evidence>
<dbReference type="eggNOG" id="ENOG5033FCV">
    <property type="taxonomic scope" value="Bacteria"/>
</dbReference>